<proteinExistence type="predicted"/>
<comment type="caution">
    <text evidence="2">The sequence shown here is derived from an EMBL/GenBank/DDBJ whole genome shotgun (WGS) entry which is preliminary data.</text>
</comment>
<dbReference type="Proteomes" id="UP000533641">
    <property type="component" value="Unassembled WGS sequence"/>
</dbReference>
<gene>
    <name evidence="2" type="ORF">GGE12_006896</name>
</gene>
<name>A0A7W6WIS2_9HYPH</name>
<accession>A0A7W6WIS2</accession>
<protein>
    <submittedName>
        <fullName evidence="2">Uncharacterized protein</fullName>
    </submittedName>
</protein>
<organism evidence="2 3">
    <name type="scientific">Rhizobium mongolense</name>
    <dbReference type="NCBI Taxonomy" id="57676"/>
    <lineage>
        <taxon>Bacteria</taxon>
        <taxon>Pseudomonadati</taxon>
        <taxon>Pseudomonadota</taxon>
        <taxon>Alphaproteobacteria</taxon>
        <taxon>Hyphomicrobiales</taxon>
        <taxon>Rhizobiaceae</taxon>
        <taxon>Rhizobium/Agrobacterium group</taxon>
        <taxon>Rhizobium</taxon>
    </lineage>
</organism>
<evidence type="ECO:0000313" key="2">
    <source>
        <dbReference type="EMBL" id="MBB4279083.1"/>
    </source>
</evidence>
<evidence type="ECO:0000313" key="3">
    <source>
        <dbReference type="Proteomes" id="UP000533641"/>
    </source>
</evidence>
<reference evidence="2 3" key="1">
    <citation type="submission" date="2020-08" db="EMBL/GenBank/DDBJ databases">
        <title>Genomic Encyclopedia of Type Strains, Phase IV (KMG-V): Genome sequencing to study the core and pangenomes of soil and plant-associated prokaryotes.</title>
        <authorList>
            <person name="Whitman W."/>
        </authorList>
    </citation>
    <scope>NUCLEOTIDE SEQUENCE [LARGE SCALE GENOMIC DNA]</scope>
    <source>
        <strain evidence="2 3">SEMIA 402</strain>
    </source>
</reference>
<feature type="compositionally biased region" description="Basic and acidic residues" evidence="1">
    <location>
        <begin position="8"/>
        <end position="21"/>
    </location>
</feature>
<evidence type="ECO:0000256" key="1">
    <source>
        <dbReference type="SAM" id="MobiDB-lite"/>
    </source>
</evidence>
<feature type="region of interest" description="Disordered" evidence="1">
    <location>
        <begin position="1"/>
        <end position="22"/>
    </location>
</feature>
<dbReference type="EMBL" id="JACIGM010000023">
    <property type="protein sequence ID" value="MBB4279083.1"/>
    <property type="molecule type" value="Genomic_DNA"/>
</dbReference>
<sequence length="137" mass="15182">MRSLARSEQARMDGHRQEPELPRVSGRPSLCYAEALLPCAERGIDAKLAGNWAALYRLLKWKARTPDIDVRTFVPSWLSILGHGLNCPTNCNHAAVSRPCEQTLGGEPICLSALIYIRSRAMRFSSNVFLKTSVSPS</sequence>
<dbReference type="AlphaFoldDB" id="A0A7W6WIS2"/>